<dbReference type="SUPFAM" id="SSF56317">
    <property type="entry name" value="Carbon-nitrogen hydrolase"/>
    <property type="match status" value="1"/>
</dbReference>
<reference evidence="1" key="1">
    <citation type="submission" date="2020-07" db="EMBL/GenBank/DDBJ databases">
        <title>Huge and variable diversity of episymbiotic CPR bacteria and DPANN archaea in groundwater ecosystems.</title>
        <authorList>
            <person name="He C.Y."/>
            <person name="Keren R."/>
            <person name="Whittaker M."/>
            <person name="Farag I.F."/>
            <person name="Doudna J."/>
            <person name="Cate J.H.D."/>
            <person name="Banfield J.F."/>
        </authorList>
    </citation>
    <scope>NUCLEOTIDE SEQUENCE</scope>
    <source>
        <strain evidence="1">NC_groundwater_717_Ag_S-0.2um_59_8</strain>
    </source>
</reference>
<dbReference type="AlphaFoldDB" id="A0A932GQT1"/>
<evidence type="ECO:0000313" key="1">
    <source>
        <dbReference type="EMBL" id="MBI3015507.1"/>
    </source>
</evidence>
<dbReference type="Proteomes" id="UP000741360">
    <property type="component" value="Unassembled WGS sequence"/>
</dbReference>
<dbReference type="EMBL" id="JACPSX010000204">
    <property type="protein sequence ID" value="MBI3015507.1"/>
    <property type="molecule type" value="Genomic_DNA"/>
</dbReference>
<comment type="caution">
    <text evidence="1">The sequence shown here is derived from an EMBL/GenBank/DDBJ whole genome shotgun (WGS) entry which is preliminary data.</text>
</comment>
<dbReference type="InterPro" id="IPR036526">
    <property type="entry name" value="C-N_Hydrolase_sf"/>
</dbReference>
<proteinExistence type="predicted"/>
<organism evidence="1 2">
    <name type="scientific">Tectimicrobiota bacterium</name>
    <dbReference type="NCBI Taxonomy" id="2528274"/>
    <lineage>
        <taxon>Bacteria</taxon>
        <taxon>Pseudomonadati</taxon>
        <taxon>Nitrospinota/Tectimicrobiota group</taxon>
        <taxon>Candidatus Tectimicrobiota</taxon>
    </lineage>
</organism>
<protein>
    <recommendedName>
        <fullName evidence="3">CN hydrolase domain-containing protein</fullName>
    </recommendedName>
</protein>
<evidence type="ECO:0000313" key="2">
    <source>
        <dbReference type="Proteomes" id="UP000741360"/>
    </source>
</evidence>
<evidence type="ECO:0008006" key="3">
    <source>
        <dbReference type="Google" id="ProtNLM"/>
    </source>
</evidence>
<gene>
    <name evidence="1" type="ORF">HYY65_10710</name>
</gene>
<dbReference type="Gene3D" id="3.60.110.10">
    <property type="entry name" value="Carbon-nitrogen hydrolase"/>
    <property type="match status" value="1"/>
</dbReference>
<accession>A0A932GQT1</accession>
<sequence>MPDIYGVMCVQAETHVVTGPSDRDEVIQRNVARAVDLLEFAGAEARFETRLVVFPEFCLTGVPESRTLQD</sequence>
<name>A0A932GQT1_UNCTE</name>